<evidence type="ECO:0000256" key="2">
    <source>
        <dbReference type="ARBA" id="ARBA00008455"/>
    </source>
</evidence>
<evidence type="ECO:0000256" key="9">
    <source>
        <dbReference type="ARBA" id="ARBA00023157"/>
    </source>
</evidence>
<dbReference type="STRING" id="3088.A0A383WPK8"/>
<evidence type="ECO:0000256" key="3">
    <source>
        <dbReference type="ARBA" id="ARBA00012516"/>
    </source>
</evidence>
<dbReference type="AlphaFoldDB" id="A0A383WPK8"/>
<gene>
    <name evidence="13" type="ORF">BQ4739_LOCUS10754</name>
    <name evidence="14" type="ORF">BQ4739_LOCUS19654</name>
</gene>
<comment type="similarity">
    <text evidence="2">Belongs to the peptidase C1 family.</text>
</comment>
<dbReference type="GO" id="GO:0016807">
    <property type="term" value="F:cysteine-type carboxypeptidase activity"/>
    <property type="evidence" value="ECO:0007669"/>
    <property type="project" value="UniProtKB-EC"/>
</dbReference>
<dbReference type="InterPro" id="IPR000668">
    <property type="entry name" value="Peptidase_C1A_C"/>
</dbReference>
<evidence type="ECO:0000256" key="11">
    <source>
        <dbReference type="SAM" id="SignalP"/>
    </source>
</evidence>
<evidence type="ECO:0000256" key="5">
    <source>
        <dbReference type="ARBA" id="ARBA00022729"/>
    </source>
</evidence>
<keyword evidence="4" id="KW-0645">Protease</keyword>
<keyword evidence="5 11" id="KW-0732">Signal</keyword>
<evidence type="ECO:0000256" key="6">
    <source>
        <dbReference type="ARBA" id="ARBA00022801"/>
    </source>
</evidence>
<dbReference type="PRINTS" id="PR00705">
    <property type="entry name" value="PAPAIN"/>
</dbReference>
<dbReference type="InterPro" id="IPR013128">
    <property type="entry name" value="Peptidase_C1A"/>
</dbReference>
<keyword evidence="9" id="KW-1015">Disulfide bond</keyword>
<dbReference type="InterPro" id="IPR033157">
    <property type="entry name" value="CTSZ"/>
</dbReference>
<protein>
    <recommendedName>
        <fullName evidence="3">cathepsin X</fullName>
        <ecNumber evidence="3">3.4.18.1</ecNumber>
    </recommendedName>
</protein>
<dbReference type="SMART" id="SM00645">
    <property type="entry name" value="Pept_C1"/>
    <property type="match status" value="1"/>
</dbReference>
<dbReference type="SUPFAM" id="SSF54001">
    <property type="entry name" value="Cysteine proteinases"/>
    <property type="match status" value="1"/>
</dbReference>
<dbReference type="EMBL" id="FNXT01001364">
    <property type="protein sequence ID" value="SZX79375.1"/>
    <property type="molecule type" value="Genomic_DNA"/>
</dbReference>
<dbReference type="GO" id="GO:0006508">
    <property type="term" value="P:proteolysis"/>
    <property type="evidence" value="ECO:0007669"/>
    <property type="project" value="UniProtKB-KW"/>
</dbReference>
<evidence type="ECO:0000313" key="14">
    <source>
        <dbReference type="EMBL" id="SZX79375.1"/>
    </source>
</evidence>
<evidence type="ECO:0000259" key="12">
    <source>
        <dbReference type="SMART" id="SM00645"/>
    </source>
</evidence>
<feature type="chain" id="PRO_5045018567" description="cathepsin X" evidence="11">
    <location>
        <begin position="21"/>
        <end position="355"/>
    </location>
</feature>
<evidence type="ECO:0000256" key="1">
    <source>
        <dbReference type="ARBA" id="ARBA00001594"/>
    </source>
</evidence>
<evidence type="ECO:0000313" key="15">
    <source>
        <dbReference type="Proteomes" id="UP000256970"/>
    </source>
</evidence>
<organism evidence="14 15">
    <name type="scientific">Tetradesmus obliquus</name>
    <name type="common">Green alga</name>
    <name type="synonym">Acutodesmus obliquus</name>
    <dbReference type="NCBI Taxonomy" id="3088"/>
    <lineage>
        <taxon>Eukaryota</taxon>
        <taxon>Viridiplantae</taxon>
        <taxon>Chlorophyta</taxon>
        <taxon>core chlorophytes</taxon>
        <taxon>Chlorophyceae</taxon>
        <taxon>CS clade</taxon>
        <taxon>Sphaeropleales</taxon>
        <taxon>Scenedesmaceae</taxon>
        <taxon>Tetradesmus</taxon>
    </lineage>
</organism>
<dbReference type="InterPro" id="IPR025661">
    <property type="entry name" value="Pept_asp_AS"/>
</dbReference>
<dbReference type="FunFam" id="3.90.70.10:FF:000060">
    <property type="entry name" value="Cathepsin Z"/>
    <property type="match status" value="1"/>
</dbReference>
<name>A0A383WPK8_TETOB</name>
<reference evidence="14 15" key="1">
    <citation type="submission" date="2016-10" db="EMBL/GenBank/DDBJ databases">
        <authorList>
            <person name="Cai Z."/>
        </authorList>
    </citation>
    <scope>NUCLEOTIDE SEQUENCE [LARGE SCALE GENOMIC DNA]</scope>
</reference>
<proteinExistence type="inferred from homology"/>
<dbReference type="Proteomes" id="UP000256970">
    <property type="component" value="Unassembled WGS sequence"/>
</dbReference>
<keyword evidence="15" id="KW-1185">Reference proteome</keyword>
<keyword evidence="8" id="KW-0865">Zymogen</keyword>
<dbReference type="PANTHER" id="PTHR12411">
    <property type="entry name" value="CYSTEINE PROTEASE FAMILY C1-RELATED"/>
    <property type="match status" value="1"/>
</dbReference>
<dbReference type="EC" id="3.4.18.1" evidence="3"/>
<keyword evidence="6" id="KW-0378">Hydrolase</keyword>
<feature type="signal peptide" evidence="11">
    <location>
        <begin position="1"/>
        <end position="20"/>
    </location>
</feature>
<dbReference type="PROSITE" id="PS00640">
    <property type="entry name" value="THIOL_PROTEASE_ASN"/>
    <property type="match status" value="1"/>
</dbReference>
<dbReference type="EMBL" id="FNXT01000993">
    <property type="protein sequence ID" value="SZX70550.1"/>
    <property type="molecule type" value="Genomic_DNA"/>
</dbReference>
<keyword evidence="7" id="KW-0788">Thiol protease</keyword>
<dbReference type="CDD" id="cd02698">
    <property type="entry name" value="Peptidase_C1A_CathepsinX"/>
    <property type="match status" value="1"/>
</dbReference>
<dbReference type="InterPro" id="IPR038765">
    <property type="entry name" value="Papain-like_cys_pep_sf"/>
</dbReference>
<dbReference type="Gene3D" id="3.90.70.10">
    <property type="entry name" value="Cysteine proteinases"/>
    <property type="match status" value="1"/>
</dbReference>
<evidence type="ECO:0000256" key="4">
    <source>
        <dbReference type="ARBA" id="ARBA00022670"/>
    </source>
</evidence>
<evidence type="ECO:0000313" key="13">
    <source>
        <dbReference type="EMBL" id="SZX70550.1"/>
    </source>
</evidence>
<accession>A0A383WPK8</accession>
<evidence type="ECO:0000256" key="8">
    <source>
        <dbReference type="ARBA" id="ARBA00023145"/>
    </source>
</evidence>
<evidence type="ECO:0000256" key="7">
    <source>
        <dbReference type="ARBA" id="ARBA00022807"/>
    </source>
</evidence>
<comment type="catalytic activity">
    <reaction evidence="1">
        <text>Release of C-terminal amino acid residues with broad specificity, but lacks action on C-terminal proline. Shows weak endopeptidase activity.</text>
        <dbReference type="EC" id="3.4.18.1"/>
    </reaction>
</comment>
<sequence length="355" mass="38854">MRNTITRALALLACIGLVTALKIVPESGPSKYGVSLSPRLDYQELITGPRPHEVTDEADLPEHWDWRNVNGTSYMSITRNQHIPQYCGGCWAFASTSALADRVNIARKGVWPSALLSVQNVIDCGDAGSCNGGDDKFVYMYAAKHGIPVDTCNTFVAMNQKCNPKHQCFTCDPAGACEPVYDYKRLVVSQHGRLQGRQQMKAEIHARGPISCSIYATDALDRYKGGVYAEAVKKVHLNHVVSVVGWGVEDGVEYWIIRNSWGEPWGESGFFRLVTSAFKDGTGDKYNLGIESDCAFGVVEGWEDAANLGFPSAEEAAAEQAARMNVFEAAALRLQGMLPGFARRQGHSMRGFGSF</sequence>
<dbReference type="Pfam" id="PF00112">
    <property type="entry name" value="Peptidase_C1"/>
    <property type="match status" value="1"/>
</dbReference>
<evidence type="ECO:0000256" key="10">
    <source>
        <dbReference type="ARBA" id="ARBA00023180"/>
    </source>
</evidence>
<keyword evidence="10" id="KW-0325">Glycoprotein</keyword>
<feature type="domain" description="Peptidase C1A papain C-terminal" evidence="12">
    <location>
        <begin position="60"/>
        <end position="298"/>
    </location>
</feature>